<dbReference type="EMBL" id="KN817636">
    <property type="protein sequence ID" value="KJA15772.1"/>
    <property type="molecule type" value="Genomic_DNA"/>
</dbReference>
<proteinExistence type="predicted"/>
<dbReference type="OMA" id="QWETHEL"/>
<keyword evidence="3" id="KW-1185">Reference proteome</keyword>
<dbReference type="OrthoDB" id="3269417at2759"/>
<feature type="compositionally biased region" description="Basic residues" evidence="1">
    <location>
        <begin position="117"/>
        <end position="128"/>
    </location>
</feature>
<name>A0A0D2KMG0_HYPSF</name>
<protein>
    <submittedName>
        <fullName evidence="2">Uncharacterized protein</fullName>
    </submittedName>
</protein>
<dbReference type="Proteomes" id="UP000054270">
    <property type="component" value="Unassembled WGS sequence"/>
</dbReference>
<evidence type="ECO:0000313" key="2">
    <source>
        <dbReference type="EMBL" id="KJA15772.1"/>
    </source>
</evidence>
<organism evidence="2 3">
    <name type="scientific">Hypholoma sublateritium (strain FD-334 SS-4)</name>
    <dbReference type="NCBI Taxonomy" id="945553"/>
    <lineage>
        <taxon>Eukaryota</taxon>
        <taxon>Fungi</taxon>
        <taxon>Dikarya</taxon>
        <taxon>Basidiomycota</taxon>
        <taxon>Agaricomycotina</taxon>
        <taxon>Agaricomycetes</taxon>
        <taxon>Agaricomycetidae</taxon>
        <taxon>Agaricales</taxon>
        <taxon>Agaricineae</taxon>
        <taxon>Strophariaceae</taxon>
        <taxon>Hypholoma</taxon>
    </lineage>
</organism>
<evidence type="ECO:0000313" key="3">
    <source>
        <dbReference type="Proteomes" id="UP000054270"/>
    </source>
</evidence>
<feature type="region of interest" description="Disordered" evidence="1">
    <location>
        <begin position="112"/>
        <end position="144"/>
    </location>
</feature>
<feature type="non-terminal residue" evidence="2">
    <location>
        <position position="183"/>
    </location>
</feature>
<feature type="non-terminal residue" evidence="2">
    <location>
        <position position="1"/>
    </location>
</feature>
<dbReference type="AlphaFoldDB" id="A0A0D2KMG0"/>
<gene>
    <name evidence="2" type="ORF">HYPSUDRAFT_107062</name>
</gene>
<evidence type="ECO:0000256" key="1">
    <source>
        <dbReference type="SAM" id="MobiDB-lite"/>
    </source>
</evidence>
<dbReference type="STRING" id="945553.A0A0D2KMG0"/>
<accession>A0A0D2KMG0</accession>
<sequence length="183" mass="20973">RYREIPTFGRSTIRKFSNNASSMKKLAARDYEDLLQCAIPVFDGLLTDSTHDGDISTLLFTVAEWHTLAKLRMHTESTLERLEECTKRFGTQIRRFQAYTCTFFETRELPSEEAARSRRQSKKAKKPAKNQYADSEPQPTTEAPAAVPRKFFNLLLIKLHALGDYVHSIKMFGTTDSYSTQPV</sequence>
<reference evidence="3" key="1">
    <citation type="submission" date="2014-04" db="EMBL/GenBank/DDBJ databases">
        <title>Evolutionary Origins and Diversification of the Mycorrhizal Mutualists.</title>
        <authorList>
            <consortium name="DOE Joint Genome Institute"/>
            <consortium name="Mycorrhizal Genomics Consortium"/>
            <person name="Kohler A."/>
            <person name="Kuo A."/>
            <person name="Nagy L.G."/>
            <person name="Floudas D."/>
            <person name="Copeland A."/>
            <person name="Barry K.W."/>
            <person name="Cichocki N."/>
            <person name="Veneault-Fourrey C."/>
            <person name="LaButti K."/>
            <person name="Lindquist E.A."/>
            <person name="Lipzen A."/>
            <person name="Lundell T."/>
            <person name="Morin E."/>
            <person name="Murat C."/>
            <person name="Riley R."/>
            <person name="Ohm R."/>
            <person name="Sun H."/>
            <person name="Tunlid A."/>
            <person name="Henrissat B."/>
            <person name="Grigoriev I.V."/>
            <person name="Hibbett D.S."/>
            <person name="Martin F."/>
        </authorList>
    </citation>
    <scope>NUCLEOTIDE SEQUENCE [LARGE SCALE GENOMIC DNA]</scope>
    <source>
        <strain evidence="3">FD-334 SS-4</strain>
    </source>
</reference>